<dbReference type="PANTHER" id="PTHR11113:SF14">
    <property type="entry name" value="N-ACETYLGLUCOSAMINE-6-PHOSPHATE DEACETYLASE"/>
    <property type="match status" value="1"/>
</dbReference>
<comment type="similarity">
    <text evidence="1 4">Belongs to the metallo-dependent hydrolases superfamily. NagA family.</text>
</comment>
<feature type="binding site" evidence="6">
    <location>
        <position position="136"/>
    </location>
    <ligand>
        <name>substrate</name>
    </ligand>
</feature>
<dbReference type="AlphaFoldDB" id="A0A517SFS5"/>
<dbReference type="GO" id="GO:0046872">
    <property type="term" value="F:metal ion binding"/>
    <property type="evidence" value="ECO:0007669"/>
    <property type="project" value="UniProtKB-KW"/>
</dbReference>
<protein>
    <submittedName>
        <fullName evidence="8">N-acetylglucosamine-6-phosphate deacetylase</fullName>
        <ecNumber evidence="8">3.5.1.25</ecNumber>
    </submittedName>
</protein>
<evidence type="ECO:0000313" key="8">
    <source>
        <dbReference type="EMBL" id="QDT54967.1"/>
    </source>
</evidence>
<dbReference type="OrthoDB" id="9776488at2"/>
<gene>
    <name evidence="8" type="primary">nagA_5</name>
    <name evidence="8" type="ORF">Pan44_30080</name>
</gene>
<accession>A0A517SFS5</accession>
<dbReference type="EC" id="3.5.1.25" evidence="8"/>
<dbReference type="PIRSF" id="PIRSF038994">
    <property type="entry name" value="NagA"/>
    <property type="match status" value="1"/>
</dbReference>
<evidence type="ECO:0000256" key="4">
    <source>
        <dbReference type="PIRNR" id="PIRNR038994"/>
    </source>
</evidence>
<keyword evidence="2 7" id="KW-0479">Metal-binding</keyword>
<proteinExistence type="inferred from homology"/>
<organism evidence="8 9">
    <name type="scientific">Caulifigura coniformis</name>
    <dbReference type="NCBI Taxonomy" id="2527983"/>
    <lineage>
        <taxon>Bacteria</taxon>
        <taxon>Pseudomonadati</taxon>
        <taxon>Planctomycetota</taxon>
        <taxon>Planctomycetia</taxon>
        <taxon>Planctomycetales</taxon>
        <taxon>Planctomycetaceae</taxon>
        <taxon>Caulifigura</taxon>
    </lineage>
</organism>
<evidence type="ECO:0000256" key="2">
    <source>
        <dbReference type="ARBA" id="ARBA00022723"/>
    </source>
</evidence>
<dbReference type="GO" id="GO:0008448">
    <property type="term" value="F:N-acetylglucosamine-6-phosphate deacetylase activity"/>
    <property type="evidence" value="ECO:0007669"/>
    <property type="project" value="UniProtKB-EC"/>
</dbReference>
<feature type="binding site" evidence="7">
    <location>
        <position position="191"/>
    </location>
    <ligand>
        <name>Zn(2+)</name>
        <dbReference type="ChEBI" id="CHEBI:29105"/>
    </ligand>
</feature>
<evidence type="ECO:0000256" key="6">
    <source>
        <dbReference type="PIRSR" id="PIRSR038994-2"/>
    </source>
</evidence>
<dbReference type="EMBL" id="CP036271">
    <property type="protein sequence ID" value="QDT54967.1"/>
    <property type="molecule type" value="Genomic_DNA"/>
</dbReference>
<dbReference type="Gene3D" id="3.20.20.140">
    <property type="entry name" value="Metal-dependent hydrolases"/>
    <property type="match status" value="1"/>
</dbReference>
<feature type="binding site" evidence="6">
    <location>
        <position position="247"/>
    </location>
    <ligand>
        <name>substrate</name>
    </ligand>
</feature>
<sequence>MTSFTARRYDSGEPVRIALQNGRITDVEPIWTREPLEDWPWVAPAFFDLQINGYGGVWFADEKLTVEQVLEVLAGYRTHGVGRLFPTLITSSRKALEHGFRTVRAACEKEAWADRMVAGCHLEGPYISDQDGPRGAHPVQHVRPCDWSEFEALNAASGGRIRLVTVAAEAVGAAEFIRRASDAGILVALGHQAADAAQIRAAVDAGARLSTHLGNGAAGMLKRHPNFLWDQLADDRLIPSVISDGHHLPDAVLKTFVAAKSPERVVITCDASGLAGMPPGVYPTAFGPFEVVDDGRIVVAGQRTLLAGSALTTEVCVGHMVKATGVTLGQACDMAGRIPLRLCGLDAPRLIAGAAADLVLFGFEAGAGKLTIDKLMTA</sequence>
<keyword evidence="9" id="KW-1185">Reference proteome</keyword>
<dbReference type="SUPFAM" id="SSF51556">
    <property type="entry name" value="Metallo-dependent hydrolases"/>
    <property type="match status" value="1"/>
</dbReference>
<feature type="binding site" evidence="6">
    <location>
        <begin position="306"/>
        <end position="308"/>
    </location>
    <ligand>
        <name>substrate</name>
    </ligand>
</feature>
<dbReference type="InParanoid" id="A0A517SFS5"/>
<feature type="binding site" evidence="7">
    <location>
        <position position="123"/>
    </location>
    <ligand>
        <name>Zn(2+)</name>
        <dbReference type="ChEBI" id="CHEBI:29105"/>
    </ligand>
</feature>
<comment type="cofactor">
    <cofactor evidence="7">
        <name>a divalent metal cation</name>
        <dbReference type="ChEBI" id="CHEBI:60240"/>
    </cofactor>
    <text evidence="7">Binds 1 divalent metal cation per subunit.</text>
</comment>
<evidence type="ECO:0000256" key="5">
    <source>
        <dbReference type="PIRSR" id="PIRSR038994-1"/>
    </source>
</evidence>
<dbReference type="KEGG" id="ccos:Pan44_30080"/>
<dbReference type="PANTHER" id="PTHR11113">
    <property type="entry name" value="N-ACETYLGLUCOSAMINE-6-PHOSPHATE DEACETYLASE"/>
    <property type="match status" value="1"/>
</dbReference>
<feature type="binding site" evidence="6">
    <location>
        <begin position="215"/>
        <end position="216"/>
    </location>
    <ligand>
        <name>substrate</name>
    </ligand>
</feature>
<dbReference type="RefSeq" id="WP_145030776.1">
    <property type="nucleotide sequence ID" value="NZ_CP036271.1"/>
</dbReference>
<keyword evidence="4" id="KW-0119">Carbohydrate metabolism</keyword>
<evidence type="ECO:0000256" key="7">
    <source>
        <dbReference type="PIRSR" id="PIRSR038994-3"/>
    </source>
</evidence>
<evidence type="ECO:0000256" key="1">
    <source>
        <dbReference type="ARBA" id="ARBA00010716"/>
    </source>
</evidence>
<feature type="active site" description="Proton donor/acceptor" evidence="5">
    <location>
        <position position="270"/>
    </location>
</feature>
<evidence type="ECO:0000256" key="3">
    <source>
        <dbReference type="ARBA" id="ARBA00022801"/>
    </source>
</evidence>
<reference evidence="8 9" key="1">
    <citation type="submission" date="2019-02" db="EMBL/GenBank/DDBJ databases">
        <title>Deep-cultivation of Planctomycetes and their phenomic and genomic characterization uncovers novel biology.</title>
        <authorList>
            <person name="Wiegand S."/>
            <person name="Jogler M."/>
            <person name="Boedeker C."/>
            <person name="Pinto D."/>
            <person name="Vollmers J."/>
            <person name="Rivas-Marin E."/>
            <person name="Kohn T."/>
            <person name="Peeters S.H."/>
            <person name="Heuer A."/>
            <person name="Rast P."/>
            <person name="Oberbeckmann S."/>
            <person name="Bunk B."/>
            <person name="Jeske O."/>
            <person name="Meyerdierks A."/>
            <person name="Storesund J.E."/>
            <person name="Kallscheuer N."/>
            <person name="Luecker S."/>
            <person name="Lage O.M."/>
            <person name="Pohl T."/>
            <person name="Merkel B.J."/>
            <person name="Hornburger P."/>
            <person name="Mueller R.-W."/>
            <person name="Bruemmer F."/>
            <person name="Labrenz M."/>
            <person name="Spormann A.M."/>
            <person name="Op den Camp H."/>
            <person name="Overmann J."/>
            <person name="Amann R."/>
            <person name="Jetten M.S.M."/>
            <person name="Mascher T."/>
            <person name="Medema M.H."/>
            <person name="Devos D.P."/>
            <person name="Kaster A.-K."/>
            <person name="Ovreas L."/>
            <person name="Rohde M."/>
            <person name="Galperin M.Y."/>
            <person name="Jogler C."/>
        </authorList>
    </citation>
    <scope>NUCLEOTIDE SEQUENCE [LARGE SCALE GENOMIC DNA]</scope>
    <source>
        <strain evidence="8 9">Pan44</strain>
    </source>
</reference>
<feature type="binding site" evidence="7">
    <location>
        <position position="212"/>
    </location>
    <ligand>
        <name>Zn(2+)</name>
        <dbReference type="ChEBI" id="CHEBI:29105"/>
    </ligand>
</feature>
<dbReference type="GO" id="GO:0006046">
    <property type="term" value="P:N-acetylglucosamine catabolic process"/>
    <property type="evidence" value="ECO:0007669"/>
    <property type="project" value="TreeGrafter"/>
</dbReference>
<dbReference type="InterPro" id="IPR003764">
    <property type="entry name" value="GlcNAc_6-P_deAcase"/>
</dbReference>
<keyword evidence="3 4" id="KW-0378">Hydrolase</keyword>
<name>A0A517SFS5_9PLAN</name>
<dbReference type="InterPro" id="IPR032466">
    <property type="entry name" value="Metal_Hydrolase"/>
</dbReference>
<evidence type="ECO:0000313" key="9">
    <source>
        <dbReference type="Proteomes" id="UP000315700"/>
    </source>
</evidence>
<dbReference type="Proteomes" id="UP000315700">
    <property type="component" value="Chromosome"/>
</dbReference>
<feature type="binding site" evidence="6">
    <location>
        <position position="223"/>
    </location>
    <ligand>
        <name>substrate</name>
    </ligand>
</feature>